<dbReference type="InterPro" id="IPR000182">
    <property type="entry name" value="GNAT_dom"/>
</dbReference>
<dbReference type="GO" id="GO:0005737">
    <property type="term" value="C:cytoplasm"/>
    <property type="evidence" value="ECO:0007669"/>
    <property type="project" value="TreeGrafter"/>
</dbReference>
<dbReference type="Proteomes" id="UP000322530">
    <property type="component" value="Unassembled WGS sequence"/>
</dbReference>
<dbReference type="PANTHER" id="PTHR43792">
    <property type="entry name" value="GNAT FAMILY, PUTATIVE (AFU_ORTHOLOGUE AFUA_3G00765)-RELATED-RELATED"/>
    <property type="match status" value="1"/>
</dbReference>
<reference evidence="2 3" key="1">
    <citation type="submission" date="2019-01" db="EMBL/GenBank/DDBJ databases">
        <title>Draft genome sequence of Dictyobacter sp. Uno17.</title>
        <authorList>
            <person name="Wang C.M."/>
            <person name="Zheng Y."/>
            <person name="Sakai Y."/>
            <person name="Abe K."/>
            <person name="Yokota A."/>
            <person name="Yabe S."/>
        </authorList>
    </citation>
    <scope>NUCLEOTIDE SEQUENCE [LARGE SCALE GENOMIC DNA]</scope>
    <source>
        <strain evidence="2 3">Uno17</strain>
    </source>
</reference>
<dbReference type="InterPro" id="IPR016181">
    <property type="entry name" value="Acyl_CoA_acyltransferase"/>
</dbReference>
<dbReference type="GO" id="GO:0008999">
    <property type="term" value="F:protein-N-terminal-alanine acetyltransferase activity"/>
    <property type="evidence" value="ECO:0007669"/>
    <property type="project" value="TreeGrafter"/>
</dbReference>
<evidence type="ECO:0000259" key="1">
    <source>
        <dbReference type="PROSITE" id="PS51186"/>
    </source>
</evidence>
<dbReference type="AlphaFoldDB" id="A0A5A5TLL3"/>
<dbReference type="Gene3D" id="3.40.630.30">
    <property type="match status" value="1"/>
</dbReference>
<keyword evidence="2" id="KW-0808">Transferase</keyword>
<gene>
    <name evidence="2" type="ORF">KDI_55870</name>
</gene>
<dbReference type="Pfam" id="PF13302">
    <property type="entry name" value="Acetyltransf_3"/>
    <property type="match status" value="1"/>
</dbReference>
<proteinExistence type="predicted"/>
<sequence length="191" mass="22370">MGLHIHLHTFPTLETERLILRQLVATDAQDAFLFLSDEETMRYYDPAPLTQLEQAEKSIERHQRRFAQHEALRWGIILKGENRVIGNCEYSWDVDNQNAALSYILSKYYWNKGIMTEALTAIIQFGFEHIHLHRIEAQVAYLNLASTRLLEKLGFQEEGRLRDRQYANNQFVDELMFAIINTNNVDGEIFP</sequence>
<feature type="domain" description="N-acetyltransferase" evidence="1">
    <location>
        <begin position="18"/>
        <end position="178"/>
    </location>
</feature>
<comment type="caution">
    <text evidence="2">The sequence shown here is derived from an EMBL/GenBank/DDBJ whole genome shotgun (WGS) entry which is preliminary data.</text>
</comment>
<dbReference type="PROSITE" id="PS51186">
    <property type="entry name" value="GNAT"/>
    <property type="match status" value="1"/>
</dbReference>
<name>A0A5A5TLL3_9CHLR</name>
<dbReference type="PANTHER" id="PTHR43792:SF9">
    <property type="entry name" value="RIBOSOMAL-PROTEIN-ALANINE ACETYLTRANSFERASE"/>
    <property type="match status" value="1"/>
</dbReference>
<keyword evidence="3" id="KW-1185">Reference proteome</keyword>
<dbReference type="EMBL" id="BIXY01000215">
    <property type="protein sequence ID" value="GCF12023.1"/>
    <property type="molecule type" value="Genomic_DNA"/>
</dbReference>
<evidence type="ECO:0000313" key="2">
    <source>
        <dbReference type="EMBL" id="GCF12023.1"/>
    </source>
</evidence>
<dbReference type="RefSeq" id="WP_172632528.1">
    <property type="nucleotide sequence ID" value="NZ_BIXY01000215.1"/>
</dbReference>
<organism evidence="2 3">
    <name type="scientific">Dictyobacter arantiisoli</name>
    <dbReference type="NCBI Taxonomy" id="2014874"/>
    <lineage>
        <taxon>Bacteria</taxon>
        <taxon>Bacillati</taxon>
        <taxon>Chloroflexota</taxon>
        <taxon>Ktedonobacteria</taxon>
        <taxon>Ktedonobacterales</taxon>
        <taxon>Dictyobacteraceae</taxon>
        <taxon>Dictyobacter</taxon>
    </lineage>
</organism>
<accession>A0A5A5TLL3</accession>
<dbReference type="SUPFAM" id="SSF55729">
    <property type="entry name" value="Acyl-CoA N-acyltransferases (Nat)"/>
    <property type="match status" value="1"/>
</dbReference>
<dbReference type="InterPro" id="IPR051531">
    <property type="entry name" value="N-acetyltransferase"/>
</dbReference>
<evidence type="ECO:0000313" key="3">
    <source>
        <dbReference type="Proteomes" id="UP000322530"/>
    </source>
</evidence>
<protein>
    <submittedName>
        <fullName evidence="2">N-acetyltransferase</fullName>
    </submittedName>
</protein>